<evidence type="ECO:0000313" key="2">
    <source>
        <dbReference type="EMBL" id="BBY79653.1"/>
    </source>
</evidence>
<dbReference type="GO" id="GO:0004222">
    <property type="term" value="F:metalloendopeptidase activity"/>
    <property type="evidence" value="ECO:0007669"/>
    <property type="project" value="InterPro"/>
</dbReference>
<accession>A0A7I7UFE4</accession>
<organism evidence="2 3">
    <name type="scientific">Mycolicibacterium pulveris</name>
    <name type="common">Mycobacterium pulveris</name>
    <dbReference type="NCBI Taxonomy" id="36813"/>
    <lineage>
        <taxon>Bacteria</taxon>
        <taxon>Bacillati</taxon>
        <taxon>Actinomycetota</taxon>
        <taxon>Actinomycetes</taxon>
        <taxon>Mycobacteriales</taxon>
        <taxon>Mycobacteriaceae</taxon>
        <taxon>Mycolicibacterium</taxon>
    </lineage>
</organism>
<dbReference type="GO" id="GO:0004176">
    <property type="term" value="F:ATP-dependent peptidase activity"/>
    <property type="evidence" value="ECO:0007669"/>
    <property type="project" value="InterPro"/>
</dbReference>
<evidence type="ECO:0000259" key="1">
    <source>
        <dbReference type="Pfam" id="PF01434"/>
    </source>
</evidence>
<keyword evidence="3" id="KW-1185">Reference proteome</keyword>
<protein>
    <recommendedName>
        <fullName evidence="1">Peptidase M41 domain-containing protein</fullName>
    </recommendedName>
</protein>
<dbReference type="InterPro" id="IPR037219">
    <property type="entry name" value="Peptidase_M41-like"/>
</dbReference>
<dbReference type="Gene3D" id="1.20.58.760">
    <property type="entry name" value="Peptidase M41"/>
    <property type="match status" value="1"/>
</dbReference>
<feature type="domain" description="Peptidase M41" evidence="1">
    <location>
        <begin position="14"/>
        <end position="67"/>
    </location>
</feature>
<dbReference type="AlphaFoldDB" id="A0A7I7UFE4"/>
<dbReference type="EMBL" id="AP022599">
    <property type="protein sequence ID" value="BBY79653.1"/>
    <property type="molecule type" value="Genomic_DNA"/>
</dbReference>
<proteinExistence type="predicted"/>
<dbReference type="InterPro" id="IPR000642">
    <property type="entry name" value="Peptidase_M41"/>
</dbReference>
<dbReference type="GO" id="GO:0006508">
    <property type="term" value="P:proteolysis"/>
    <property type="evidence" value="ECO:0007669"/>
    <property type="project" value="InterPro"/>
</dbReference>
<name>A0A7I7UFE4_MYCPV</name>
<evidence type="ECO:0000313" key="3">
    <source>
        <dbReference type="Proteomes" id="UP000467252"/>
    </source>
</evidence>
<dbReference type="Proteomes" id="UP000467252">
    <property type="component" value="Chromosome"/>
</dbReference>
<dbReference type="SUPFAM" id="SSF140990">
    <property type="entry name" value="FtsH protease domain-like"/>
    <property type="match status" value="1"/>
</dbReference>
<reference evidence="2 3" key="1">
    <citation type="journal article" date="2019" name="Emerg. Microbes Infect.">
        <title>Comprehensive subspecies identification of 175 nontuberculous mycobacteria species based on 7547 genomic profiles.</title>
        <authorList>
            <person name="Matsumoto Y."/>
            <person name="Kinjo T."/>
            <person name="Motooka D."/>
            <person name="Nabeya D."/>
            <person name="Jung N."/>
            <person name="Uechi K."/>
            <person name="Horii T."/>
            <person name="Iida T."/>
            <person name="Fujita J."/>
            <person name="Nakamura S."/>
        </authorList>
    </citation>
    <scope>NUCLEOTIDE SEQUENCE [LARGE SCALE GENOMIC DNA]</scope>
    <source>
        <strain evidence="2 3">JCM 6370</strain>
    </source>
</reference>
<sequence>MSVFPKEGDPRMAGVSDSMLGAVDQEVRRLIDDCYAEARELLRNNRDRLDSIVAELLVHETLDENAVYAAAGISREAVVRA</sequence>
<gene>
    <name evidence="2" type="ORF">MPUL_08110</name>
</gene>
<dbReference type="GO" id="GO:0005524">
    <property type="term" value="F:ATP binding"/>
    <property type="evidence" value="ECO:0007669"/>
    <property type="project" value="InterPro"/>
</dbReference>
<dbReference type="Pfam" id="PF01434">
    <property type="entry name" value="Peptidase_M41"/>
    <property type="match status" value="1"/>
</dbReference>